<protein>
    <submittedName>
        <fullName evidence="2">Uncharacterized protein</fullName>
    </submittedName>
</protein>
<feature type="compositionally biased region" description="Polar residues" evidence="1">
    <location>
        <begin position="52"/>
        <end position="62"/>
    </location>
</feature>
<accession>A0A4S8QL95</accession>
<dbReference type="Proteomes" id="UP000308671">
    <property type="component" value="Unassembled WGS sequence"/>
</dbReference>
<dbReference type="EMBL" id="PQXL01000593">
    <property type="protein sequence ID" value="THV44691.1"/>
    <property type="molecule type" value="Genomic_DNA"/>
</dbReference>
<dbReference type="AlphaFoldDB" id="A0A4S8QL95"/>
<evidence type="ECO:0000313" key="2">
    <source>
        <dbReference type="EMBL" id="THV44691.1"/>
    </source>
</evidence>
<name>A0A4S8QL95_9HELO</name>
<proteinExistence type="predicted"/>
<feature type="compositionally biased region" description="Basic and acidic residues" evidence="1">
    <location>
        <begin position="20"/>
        <end position="36"/>
    </location>
</feature>
<evidence type="ECO:0000313" key="3">
    <source>
        <dbReference type="Proteomes" id="UP000308671"/>
    </source>
</evidence>
<sequence>MTLQTRQYIEHHLSTNSTLQEHETDATRNPRLEFTHIKFSPPPPPPPPPSVNFLQTTRSDTQ</sequence>
<evidence type="ECO:0000256" key="1">
    <source>
        <dbReference type="SAM" id="MobiDB-lite"/>
    </source>
</evidence>
<keyword evidence="3" id="KW-1185">Reference proteome</keyword>
<feature type="compositionally biased region" description="Pro residues" evidence="1">
    <location>
        <begin position="40"/>
        <end position="50"/>
    </location>
</feature>
<comment type="caution">
    <text evidence="2">The sequence shown here is derived from an EMBL/GenBank/DDBJ whole genome shotgun (WGS) entry which is preliminary data.</text>
</comment>
<reference evidence="2 3" key="1">
    <citation type="submission" date="2017-12" db="EMBL/GenBank/DDBJ databases">
        <title>Comparative genomics of Botrytis spp.</title>
        <authorList>
            <person name="Valero-Jimenez C.A."/>
            <person name="Tapia P."/>
            <person name="Veloso J."/>
            <person name="Silva-Moreno E."/>
            <person name="Staats M."/>
            <person name="Valdes J.H."/>
            <person name="Van Kan J.A.L."/>
        </authorList>
    </citation>
    <scope>NUCLEOTIDE SEQUENCE [LARGE SCALE GENOMIC DNA]</scope>
    <source>
        <strain evidence="2 3">MUCL435</strain>
    </source>
</reference>
<organism evidence="2 3">
    <name type="scientific">Botrytis galanthina</name>
    <dbReference type="NCBI Taxonomy" id="278940"/>
    <lineage>
        <taxon>Eukaryota</taxon>
        <taxon>Fungi</taxon>
        <taxon>Dikarya</taxon>
        <taxon>Ascomycota</taxon>
        <taxon>Pezizomycotina</taxon>
        <taxon>Leotiomycetes</taxon>
        <taxon>Helotiales</taxon>
        <taxon>Sclerotiniaceae</taxon>
        <taxon>Botrytis</taxon>
    </lineage>
</organism>
<gene>
    <name evidence="2" type="ORF">BGAL_0594g00050</name>
</gene>
<feature type="region of interest" description="Disordered" evidence="1">
    <location>
        <begin position="12"/>
        <end position="62"/>
    </location>
</feature>